<organism evidence="3 4">
    <name type="scientific">Rotaria magnacalcarata</name>
    <dbReference type="NCBI Taxonomy" id="392030"/>
    <lineage>
        <taxon>Eukaryota</taxon>
        <taxon>Metazoa</taxon>
        <taxon>Spiralia</taxon>
        <taxon>Gnathifera</taxon>
        <taxon>Rotifera</taxon>
        <taxon>Eurotatoria</taxon>
        <taxon>Bdelloidea</taxon>
        <taxon>Philodinida</taxon>
        <taxon>Philodinidae</taxon>
        <taxon>Rotaria</taxon>
    </lineage>
</organism>
<proteinExistence type="predicted"/>
<gene>
    <name evidence="3" type="ORF">OVN521_LOCUS32001</name>
</gene>
<feature type="region of interest" description="Disordered" evidence="1">
    <location>
        <begin position="1"/>
        <end position="34"/>
    </location>
</feature>
<comment type="caution">
    <text evidence="3">The sequence shown here is derived from an EMBL/GenBank/DDBJ whole genome shotgun (WGS) entry which is preliminary data.</text>
</comment>
<sequence length="169" mass="18718">MIEDIMENDEQNRVYKDTPPLGLPQMGPPTSLRTSVSPRFDSLMDRSNSIPWAPTPLNATSHGQITSDRTLVSPSFVKSSNTWQNNNAWQNNNTWQNKNFNNSYSKPMDSTLTNSNSSNARMISSSDETCGCLTTQISPRCKLGILGFVIGLLGVSIPLAVVLVLWLRK</sequence>
<dbReference type="EMBL" id="CAJOBG010020043">
    <property type="protein sequence ID" value="CAF4321466.1"/>
    <property type="molecule type" value="Genomic_DNA"/>
</dbReference>
<dbReference type="Proteomes" id="UP000663866">
    <property type="component" value="Unassembled WGS sequence"/>
</dbReference>
<name>A0A820J4Z0_9BILA</name>
<evidence type="ECO:0000256" key="1">
    <source>
        <dbReference type="SAM" id="MobiDB-lite"/>
    </source>
</evidence>
<protein>
    <submittedName>
        <fullName evidence="3">Uncharacterized protein</fullName>
    </submittedName>
</protein>
<evidence type="ECO:0000256" key="2">
    <source>
        <dbReference type="SAM" id="Phobius"/>
    </source>
</evidence>
<evidence type="ECO:0000313" key="4">
    <source>
        <dbReference type="Proteomes" id="UP000663866"/>
    </source>
</evidence>
<evidence type="ECO:0000313" key="3">
    <source>
        <dbReference type="EMBL" id="CAF4321466.1"/>
    </source>
</evidence>
<feature type="transmembrane region" description="Helical" evidence="2">
    <location>
        <begin position="143"/>
        <end position="167"/>
    </location>
</feature>
<keyword evidence="4" id="KW-1185">Reference proteome</keyword>
<dbReference type="AlphaFoldDB" id="A0A820J4Z0"/>
<keyword evidence="2" id="KW-0472">Membrane</keyword>
<reference evidence="3" key="1">
    <citation type="submission" date="2021-02" db="EMBL/GenBank/DDBJ databases">
        <authorList>
            <person name="Nowell W R."/>
        </authorList>
    </citation>
    <scope>NUCLEOTIDE SEQUENCE</scope>
</reference>
<keyword evidence="2" id="KW-0812">Transmembrane</keyword>
<keyword evidence="2" id="KW-1133">Transmembrane helix</keyword>
<accession>A0A820J4Z0</accession>